<protein>
    <submittedName>
        <fullName evidence="2">Uncharacterized protein</fullName>
    </submittedName>
</protein>
<dbReference type="AlphaFoldDB" id="A0A6V8K7J1"/>
<feature type="compositionally biased region" description="Basic and acidic residues" evidence="1">
    <location>
        <begin position="286"/>
        <end position="295"/>
    </location>
</feature>
<reference evidence="2 3" key="1">
    <citation type="submission" date="2020-03" db="EMBL/GenBank/DDBJ databases">
        <title>Whole genome shotgun sequence of Phytohabitans houttuyneae NBRC 108639.</title>
        <authorList>
            <person name="Komaki H."/>
            <person name="Tamura T."/>
        </authorList>
    </citation>
    <scope>NUCLEOTIDE SEQUENCE [LARGE SCALE GENOMIC DNA]</scope>
    <source>
        <strain evidence="2 3">NBRC 108639</strain>
    </source>
</reference>
<evidence type="ECO:0000313" key="3">
    <source>
        <dbReference type="Proteomes" id="UP000482800"/>
    </source>
</evidence>
<keyword evidence="3" id="KW-1185">Reference proteome</keyword>
<dbReference type="Proteomes" id="UP000482800">
    <property type="component" value="Unassembled WGS sequence"/>
</dbReference>
<feature type="compositionally biased region" description="Polar residues" evidence="1">
    <location>
        <begin position="229"/>
        <end position="285"/>
    </location>
</feature>
<name>A0A6V8K7J1_9ACTN</name>
<feature type="region of interest" description="Disordered" evidence="1">
    <location>
        <begin position="229"/>
        <end position="323"/>
    </location>
</feature>
<gene>
    <name evidence="2" type="ORF">Phou_018870</name>
</gene>
<evidence type="ECO:0000256" key="1">
    <source>
        <dbReference type="SAM" id="MobiDB-lite"/>
    </source>
</evidence>
<dbReference type="RefSeq" id="WP_173055258.1">
    <property type="nucleotide sequence ID" value="NZ_BAABGO010000018.1"/>
</dbReference>
<proteinExistence type="predicted"/>
<evidence type="ECO:0000313" key="2">
    <source>
        <dbReference type="EMBL" id="GFJ77707.1"/>
    </source>
</evidence>
<reference evidence="2 3" key="2">
    <citation type="submission" date="2020-03" db="EMBL/GenBank/DDBJ databases">
        <authorList>
            <person name="Ichikawa N."/>
            <person name="Kimura A."/>
            <person name="Kitahashi Y."/>
            <person name="Uohara A."/>
        </authorList>
    </citation>
    <scope>NUCLEOTIDE SEQUENCE [LARGE SCALE GENOMIC DNA]</scope>
    <source>
        <strain evidence="2 3">NBRC 108639</strain>
    </source>
</reference>
<accession>A0A6V8K7J1</accession>
<comment type="caution">
    <text evidence="2">The sequence shown here is derived from an EMBL/GenBank/DDBJ whole genome shotgun (WGS) entry which is preliminary data.</text>
</comment>
<dbReference type="EMBL" id="BLPF01000001">
    <property type="protein sequence ID" value="GFJ77707.1"/>
    <property type="molecule type" value="Genomic_DNA"/>
</dbReference>
<sequence length="323" mass="34591">MAIPDEGGGSTTYDYESFGDRVNVEVTDLVTYWEEMTRLSGEATGAASNAMAEMQMMIHNALSTPLEGEILPEGQQAARFLTGRVTDFQRFIADVTTGITNIGNAAAVVAEMYEGSDNENGANLGDIGFVFGDYGARGPEGFRKTETFQEWQQRMAQESGMDAQALTGDERFATNTVSYPYGAIYTFGDGSRKQTYSGYESGPNGELVAVSTVYIYGPDGKLLSSTTERSFENSAGRQVNSTSTTSGEGDQRRQSTSTTTENADGSMTVSNQTQAGDSTPVTTETTVRRDSHQDDGVESPVSDAAEDLGSDGDQQTVHDYGMA</sequence>
<organism evidence="2 3">
    <name type="scientific">Phytohabitans houttuyneae</name>
    <dbReference type="NCBI Taxonomy" id="1076126"/>
    <lineage>
        <taxon>Bacteria</taxon>
        <taxon>Bacillati</taxon>
        <taxon>Actinomycetota</taxon>
        <taxon>Actinomycetes</taxon>
        <taxon>Micromonosporales</taxon>
        <taxon>Micromonosporaceae</taxon>
    </lineage>
</organism>